<evidence type="ECO:0000256" key="3">
    <source>
        <dbReference type="SAM" id="SignalP"/>
    </source>
</evidence>
<feature type="compositionally biased region" description="Basic and acidic residues" evidence="1">
    <location>
        <begin position="231"/>
        <end position="241"/>
    </location>
</feature>
<keyword evidence="2" id="KW-0812">Transmembrane</keyword>
<feature type="chain" id="PRO_5039928514" evidence="3">
    <location>
        <begin position="22"/>
        <end position="265"/>
    </location>
</feature>
<protein>
    <submittedName>
        <fullName evidence="5">Uncharacterized protein LOC118432609</fullName>
    </submittedName>
</protein>
<reference evidence="5" key="2">
    <citation type="submission" date="2025-08" db="UniProtKB">
        <authorList>
            <consortium name="RefSeq"/>
        </authorList>
    </citation>
    <scope>IDENTIFICATION</scope>
    <source>
        <strain evidence="5">S238N-H82</strain>
        <tissue evidence="5">Testes</tissue>
    </source>
</reference>
<keyword evidence="2" id="KW-1133">Transmembrane helix</keyword>
<dbReference type="AlphaFoldDB" id="A0A9J7MFA4"/>
<sequence>MSETVSWTILLLFTWVSGSHGQDLDTMTLPPELLEEIRVSIADSQITVTNVIQGLVAVAVYLVIVGLLLGLNHFRWERRHRESQMRKISMNRMTVLEQPPFSPKNGEVHVQHREENLPDHDKIQGLELPTVSERVERFDRHKESQPSTYEEHGTQEDIVIKMKLPSKSYPTRYVYDNPGLESVESEEERPSPFKHWERDSELEDYLAHFMSPPRTMDSPILSRSYIMEFSQKFDPDPRSRSGVDNPGFVERPDVRTARPALETEV</sequence>
<evidence type="ECO:0000313" key="4">
    <source>
        <dbReference type="Proteomes" id="UP000001554"/>
    </source>
</evidence>
<keyword evidence="3" id="KW-0732">Signal</keyword>
<dbReference type="OMA" id="HWERDSE"/>
<dbReference type="GeneID" id="118432609"/>
<proteinExistence type="predicted"/>
<dbReference type="KEGG" id="bfo:118432609"/>
<feature type="region of interest" description="Disordered" evidence="1">
    <location>
        <begin position="231"/>
        <end position="265"/>
    </location>
</feature>
<gene>
    <name evidence="5" type="primary">LOC118432609</name>
</gene>
<feature type="signal peptide" evidence="3">
    <location>
        <begin position="1"/>
        <end position="21"/>
    </location>
</feature>
<feature type="transmembrane region" description="Helical" evidence="2">
    <location>
        <begin position="51"/>
        <end position="71"/>
    </location>
</feature>
<evidence type="ECO:0000313" key="5">
    <source>
        <dbReference type="RefSeq" id="XP_035700137.1"/>
    </source>
</evidence>
<keyword evidence="4" id="KW-1185">Reference proteome</keyword>
<reference evidence="4" key="1">
    <citation type="journal article" date="2020" name="Nat. Ecol. Evol.">
        <title>Deeply conserved synteny resolves early events in vertebrate evolution.</title>
        <authorList>
            <person name="Simakov O."/>
            <person name="Marletaz F."/>
            <person name="Yue J.X."/>
            <person name="O'Connell B."/>
            <person name="Jenkins J."/>
            <person name="Brandt A."/>
            <person name="Calef R."/>
            <person name="Tung C.H."/>
            <person name="Huang T.K."/>
            <person name="Schmutz J."/>
            <person name="Satoh N."/>
            <person name="Yu J.K."/>
            <person name="Putnam N.H."/>
            <person name="Green R.E."/>
            <person name="Rokhsar D.S."/>
        </authorList>
    </citation>
    <scope>NUCLEOTIDE SEQUENCE [LARGE SCALE GENOMIC DNA]</scope>
    <source>
        <strain evidence="4">S238N-H82</strain>
    </source>
</reference>
<dbReference type="Proteomes" id="UP000001554">
    <property type="component" value="Chromosome 2"/>
</dbReference>
<accession>A0A9J7MFA4</accession>
<dbReference type="OrthoDB" id="10045880at2759"/>
<dbReference type="RefSeq" id="XP_035700137.1">
    <property type="nucleotide sequence ID" value="XM_035844244.1"/>
</dbReference>
<organism evidence="4 5">
    <name type="scientific">Branchiostoma floridae</name>
    <name type="common">Florida lancelet</name>
    <name type="synonym">Amphioxus</name>
    <dbReference type="NCBI Taxonomy" id="7739"/>
    <lineage>
        <taxon>Eukaryota</taxon>
        <taxon>Metazoa</taxon>
        <taxon>Chordata</taxon>
        <taxon>Cephalochordata</taxon>
        <taxon>Leptocardii</taxon>
        <taxon>Amphioxiformes</taxon>
        <taxon>Branchiostomatidae</taxon>
        <taxon>Branchiostoma</taxon>
    </lineage>
</organism>
<keyword evidence="2" id="KW-0472">Membrane</keyword>
<evidence type="ECO:0000256" key="1">
    <source>
        <dbReference type="SAM" id="MobiDB-lite"/>
    </source>
</evidence>
<name>A0A9J7MFA4_BRAFL</name>
<evidence type="ECO:0000256" key="2">
    <source>
        <dbReference type="SAM" id="Phobius"/>
    </source>
</evidence>